<reference evidence="11 12" key="1">
    <citation type="submission" date="2024-09" db="EMBL/GenBank/DDBJ databases">
        <authorList>
            <person name="Ruan L."/>
        </authorList>
    </citation>
    <scope>NUCLEOTIDE SEQUENCE [LARGE SCALE GENOMIC DNA]</scope>
    <source>
        <strain evidence="11 12">D33</strain>
    </source>
</reference>
<accession>A0ABV5BGR3</accession>
<dbReference type="InterPro" id="IPR013563">
    <property type="entry name" value="Oligopep_ABC_C"/>
</dbReference>
<dbReference type="InterPro" id="IPR027417">
    <property type="entry name" value="P-loop_NTPase"/>
</dbReference>
<dbReference type="PROSITE" id="PS50893">
    <property type="entry name" value="ABC_TRANSPORTER_2"/>
    <property type="match status" value="1"/>
</dbReference>
<dbReference type="GO" id="GO:0005524">
    <property type="term" value="F:ATP binding"/>
    <property type="evidence" value="ECO:0007669"/>
    <property type="project" value="UniProtKB-KW"/>
</dbReference>
<dbReference type="InterPro" id="IPR050388">
    <property type="entry name" value="ABC_Ni/Peptide_Import"/>
</dbReference>
<dbReference type="SUPFAM" id="SSF52540">
    <property type="entry name" value="P-loop containing nucleoside triphosphate hydrolases"/>
    <property type="match status" value="1"/>
</dbReference>
<dbReference type="NCBIfam" id="TIGR01727">
    <property type="entry name" value="oligo_HPY"/>
    <property type="match status" value="1"/>
</dbReference>
<evidence type="ECO:0000313" key="11">
    <source>
        <dbReference type="EMBL" id="MFB5684902.1"/>
    </source>
</evidence>
<evidence type="ECO:0000256" key="4">
    <source>
        <dbReference type="ARBA" id="ARBA00022475"/>
    </source>
</evidence>
<keyword evidence="12" id="KW-1185">Reference proteome</keyword>
<comment type="subcellular location">
    <subcellularLocation>
        <location evidence="1">Cell membrane</location>
        <topology evidence="1">Peripheral membrane protein</topology>
    </subcellularLocation>
</comment>
<dbReference type="CDD" id="cd03257">
    <property type="entry name" value="ABC_NikE_OppD_transporters"/>
    <property type="match status" value="1"/>
</dbReference>
<dbReference type="InterPro" id="IPR003439">
    <property type="entry name" value="ABC_transporter-like_ATP-bd"/>
</dbReference>
<evidence type="ECO:0000313" key="12">
    <source>
        <dbReference type="Proteomes" id="UP001580407"/>
    </source>
</evidence>
<sequence>MALLQIRNLSVSYHTGSRMVTAVNGVSLDVEEQDSVGIVGESGSGKSTLAMAILRLLPGRTARVEGEILFGGQPLLELGEQELSRLRWKELAVVFQKSMNSLSPVHRIGAQMADIYRLHEKGLNKKQLRERIIKLLESVRLPARVYDLYPHELSGGMMQRVSIALGLMHRPRLLILDEATTALDVVTQGQILREMMELERELRIARIMITHDMSVVAVACKKVAVMYAGHLVEFGPVQDVLRHPLHPYTKGLLQSLPSFKGAKDNIRGIPGSLPDLSLPVQGCVFADRCEHAMPVCRQVKPADTAYSVSRRTACHLIGGEEHAAQ</sequence>
<comment type="similarity">
    <text evidence="2">Belongs to the ABC transporter superfamily.</text>
</comment>
<evidence type="ECO:0000259" key="10">
    <source>
        <dbReference type="PROSITE" id="PS50893"/>
    </source>
</evidence>
<dbReference type="InterPro" id="IPR003593">
    <property type="entry name" value="AAA+_ATPase"/>
</dbReference>
<keyword evidence="6" id="KW-0547">Nucleotide-binding</keyword>
<dbReference type="SMART" id="SM00382">
    <property type="entry name" value="AAA"/>
    <property type="match status" value="1"/>
</dbReference>
<evidence type="ECO:0000256" key="5">
    <source>
        <dbReference type="ARBA" id="ARBA00022519"/>
    </source>
</evidence>
<dbReference type="Pfam" id="PF00005">
    <property type="entry name" value="ABC_tran"/>
    <property type="match status" value="1"/>
</dbReference>
<comment type="caution">
    <text evidence="11">The sequence shown here is derived from an EMBL/GenBank/DDBJ whole genome shotgun (WGS) entry which is preliminary data.</text>
</comment>
<proteinExistence type="inferred from homology"/>
<evidence type="ECO:0000256" key="9">
    <source>
        <dbReference type="ARBA" id="ARBA00023136"/>
    </source>
</evidence>
<keyword evidence="4" id="KW-1003">Cell membrane</keyword>
<keyword evidence="3" id="KW-0813">Transport</keyword>
<name>A0ABV5BGR3_9BACL</name>
<keyword evidence="7 11" id="KW-0067">ATP-binding</keyword>
<organism evidence="11 12">
    <name type="scientific">Paenibacillus terreus</name>
    <dbReference type="NCBI Taxonomy" id="1387834"/>
    <lineage>
        <taxon>Bacteria</taxon>
        <taxon>Bacillati</taxon>
        <taxon>Bacillota</taxon>
        <taxon>Bacilli</taxon>
        <taxon>Bacillales</taxon>
        <taxon>Paenibacillaceae</taxon>
        <taxon>Paenibacillus</taxon>
    </lineage>
</organism>
<dbReference type="Proteomes" id="UP001580407">
    <property type="component" value="Unassembled WGS sequence"/>
</dbReference>
<feature type="domain" description="ABC transporter" evidence="10">
    <location>
        <begin position="4"/>
        <end position="253"/>
    </location>
</feature>
<keyword evidence="5" id="KW-0997">Cell inner membrane</keyword>
<dbReference type="PROSITE" id="PS00211">
    <property type="entry name" value="ABC_TRANSPORTER_1"/>
    <property type="match status" value="1"/>
</dbReference>
<evidence type="ECO:0000256" key="1">
    <source>
        <dbReference type="ARBA" id="ARBA00004202"/>
    </source>
</evidence>
<evidence type="ECO:0000256" key="8">
    <source>
        <dbReference type="ARBA" id="ARBA00022967"/>
    </source>
</evidence>
<dbReference type="EMBL" id="JBHILM010000051">
    <property type="protein sequence ID" value="MFB5684902.1"/>
    <property type="molecule type" value="Genomic_DNA"/>
</dbReference>
<evidence type="ECO:0000256" key="6">
    <source>
        <dbReference type="ARBA" id="ARBA00022741"/>
    </source>
</evidence>
<dbReference type="PANTHER" id="PTHR43297:SF14">
    <property type="entry name" value="ATPASE AAA-TYPE CORE DOMAIN-CONTAINING PROTEIN"/>
    <property type="match status" value="1"/>
</dbReference>
<dbReference type="InterPro" id="IPR017871">
    <property type="entry name" value="ABC_transporter-like_CS"/>
</dbReference>
<dbReference type="Pfam" id="PF08352">
    <property type="entry name" value="oligo_HPY"/>
    <property type="match status" value="1"/>
</dbReference>
<evidence type="ECO:0000256" key="3">
    <source>
        <dbReference type="ARBA" id="ARBA00022448"/>
    </source>
</evidence>
<evidence type="ECO:0000256" key="2">
    <source>
        <dbReference type="ARBA" id="ARBA00005417"/>
    </source>
</evidence>
<dbReference type="Gene3D" id="3.40.50.300">
    <property type="entry name" value="P-loop containing nucleotide triphosphate hydrolases"/>
    <property type="match status" value="1"/>
</dbReference>
<keyword evidence="9" id="KW-0472">Membrane</keyword>
<evidence type="ECO:0000256" key="7">
    <source>
        <dbReference type="ARBA" id="ARBA00022840"/>
    </source>
</evidence>
<protein>
    <submittedName>
        <fullName evidence="11">ABC transporter ATP-binding protein</fullName>
    </submittedName>
</protein>
<gene>
    <name evidence="11" type="ORF">ACE3NQ_28740</name>
</gene>
<dbReference type="PANTHER" id="PTHR43297">
    <property type="entry name" value="OLIGOPEPTIDE TRANSPORT ATP-BINDING PROTEIN APPD"/>
    <property type="match status" value="1"/>
</dbReference>
<keyword evidence="8" id="KW-1278">Translocase</keyword>
<dbReference type="RefSeq" id="WP_375528568.1">
    <property type="nucleotide sequence ID" value="NZ_JBHILM010000051.1"/>
</dbReference>